<dbReference type="EMBL" id="CP042434">
    <property type="protein sequence ID" value="QEC70925.1"/>
    <property type="molecule type" value="Genomic_DNA"/>
</dbReference>
<keyword evidence="4" id="KW-1185">Reference proteome</keyword>
<dbReference type="PROSITE" id="PS51353">
    <property type="entry name" value="ARSC"/>
    <property type="match status" value="1"/>
</dbReference>
<dbReference type="InterPro" id="IPR036249">
    <property type="entry name" value="Thioredoxin-like_sf"/>
</dbReference>
<dbReference type="InterPro" id="IPR006504">
    <property type="entry name" value="Tscrpt_reg_Spx/MgsR"/>
</dbReference>
<proteinExistence type="inferred from homology"/>
<dbReference type="SUPFAM" id="SSF52833">
    <property type="entry name" value="Thioredoxin-like"/>
    <property type="match status" value="1"/>
</dbReference>
<reference evidence="3 4" key="1">
    <citation type="journal article" date="2017" name="Int. J. Syst. Evol. Microbiol.">
        <title>Arachidicoccus ginsenosidivorans sp. nov., with ginsenoside-converting activity isolated from ginseng cultivating soil.</title>
        <authorList>
            <person name="Siddiqi M.Z."/>
            <person name="Aslam Z."/>
            <person name="Im W.T."/>
        </authorList>
    </citation>
    <scope>NUCLEOTIDE SEQUENCE [LARGE SCALE GENOMIC DNA]</scope>
    <source>
        <strain evidence="3 4">Gsoil 809</strain>
    </source>
</reference>
<comment type="similarity">
    <text evidence="1 2">Belongs to the ArsC family.</text>
</comment>
<dbReference type="NCBIfam" id="TIGR01617">
    <property type="entry name" value="arsC_related"/>
    <property type="match status" value="1"/>
</dbReference>
<name>A0A5B8VIT9_9BACT</name>
<dbReference type="RefSeq" id="WP_146780185.1">
    <property type="nucleotide sequence ID" value="NZ_CP042434.1"/>
</dbReference>
<dbReference type="Proteomes" id="UP000321291">
    <property type="component" value="Chromosome"/>
</dbReference>
<dbReference type="OrthoDB" id="9794155at2"/>
<dbReference type="PANTHER" id="PTHR30041:SF8">
    <property type="entry name" value="PROTEIN YFFB"/>
    <property type="match status" value="1"/>
</dbReference>
<dbReference type="PANTHER" id="PTHR30041">
    <property type="entry name" value="ARSENATE REDUCTASE"/>
    <property type="match status" value="1"/>
</dbReference>
<sequence length="118" mass="13347">MYTVYGIKNCNTVKKALDYLNGHQVPYIFHDYKKAGVTKKILSNWASQIGWEPLINKKGTTWRALDDQTKESITNKSAAFDLAIAKTSVIKRPLIELDGKVIAIGFDEATYDAVDWQH</sequence>
<accession>A0A5B8VIT9</accession>
<dbReference type="KEGG" id="agi:FSB73_03770"/>
<evidence type="ECO:0000313" key="4">
    <source>
        <dbReference type="Proteomes" id="UP000321291"/>
    </source>
</evidence>
<gene>
    <name evidence="3" type="ORF">FSB73_03770</name>
</gene>
<organism evidence="3 4">
    <name type="scientific">Arachidicoccus ginsenosidivorans</name>
    <dbReference type="NCBI Taxonomy" id="496057"/>
    <lineage>
        <taxon>Bacteria</taxon>
        <taxon>Pseudomonadati</taxon>
        <taxon>Bacteroidota</taxon>
        <taxon>Chitinophagia</taxon>
        <taxon>Chitinophagales</taxon>
        <taxon>Chitinophagaceae</taxon>
        <taxon>Arachidicoccus</taxon>
    </lineage>
</organism>
<evidence type="ECO:0000256" key="2">
    <source>
        <dbReference type="PROSITE-ProRule" id="PRU01282"/>
    </source>
</evidence>
<protein>
    <submittedName>
        <fullName evidence="3">ArsC family reductase</fullName>
    </submittedName>
</protein>
<dbReference type="Gene3D" id="3.40.30.10">
    <property type="entry name" value="Glutaredoxin"/>
    <property type="match status" value="1"/>
</dbReference>
<dbReference type="NCBIfam" id="NF008107">
    <property type="entry name" value="PRK10853.1"/>
    <property type="match status" value="1"/>
</dbReference>
<dbReference type="Pfam" id="PF03960">
    <property type="entry name" value="ArsC"/>
    <property type="match status" value="1"/>
</dbReference>
<dbReference type="AlphaFoldDB" id="A0A5B8VIT9"/>
<evidence type="ECO:0000313" key="3">
    <source>
        <dbReference type="EMBL" id="QEC70925.1"/>
    </source>
</evidence>
<evidence type="ECO:0000256" key="1">
    <source>
        <dbReference type="ARBA" id="ARBA00007198"/>
    </source>
</evidence>
<dbReference type="InterPro" id="IPR006660">
    <property type="entry name" value="Arsenate_reductase-like"/>
</dbReference>